<comment type="caution">
    <text evidence="2">The sequence shown here is derived from an EMBL/GenBank/DDBJ whole genome shotgun (WGS) entry which is preliminary data.</text>
</comment>
<organism evidence="2 3">
    <name type="scientific">Ophiocordyceps sinensis</name>
    <dbReference type="NCBI Taxonomy" id="72228"/>
    <lineage>
        <taxon>Eukaryota</taxon>
        <taxon>Fungi</taxon>
        <taxon>Dikarya</taxon>
        <taxon>Ascomycota</taxon>
        <taxon>Pezizomycotina</taxon>
        <taxon>Sordariomycetes</taxon>
        <taxon>Hypocreomycetidae</taxon>
        <taxon>Hypocreales</taxon>
        <taxon>Ophiocordycipitaceae</taxon>
        <taxon>Ophiocordyceps</taxon>
    </lineage>
</organism>
<protein>
    <submittedName>
        <fullName evidence="2">Uncharacterized protein</fullName>
    </submittedName>
</protein>
<sequence>MNDSHPGARRLLGSGNGPHLETRHDEIASPLTGKPPQQVRLKKGGQGNKASFSIREPVLTSLGYSVPEGGVLDGHHPLPGWVMIDEMSPI</sequence>
<accession>A0A8H4LTT7</accession>
<dbReference type="Proteomes" id="UP000557566">
    <property type="component" value="Unassembled WGS sequence"/>
</dbReference>
<feature type="region of interest" description="Disordered" evidence="1">
    <location>
        <begin position="1"/>
        <end position="49"/>
    </location>
</feature>
<reference evidence="2 3" key="1">
    <citation type="journal article" date="2020" name="Genome Biol. Evol.">
        <title>A new high-quality draft genome assembly of the Chinese cordyceps Ophiocordyceps sinensis.</title>
        <authorList>
            <person name="Shu R."/>
            <person name="Zhang J."/>
            <person name="Meng Q."/>
            <person name="Zhang H."/>
            <person name="Zhou G."/>
            <person name="Li M."/>
            <person name="Wu P."/>
            <person name="Zhao Y."/>
            <person name="Chen C."/>
            <person name="Qin Q."/>
        </authorList>
    </citation>
    <scope>NUCLEOTIDE SEQUENCE [LARGE SCALE GENOMIC DNA]</scope>
    <source>
        <strain evidence="2 3">IOZ07</strain>
    </source>
</reference>
<proteinExistence type="predicted"/>
<keyword evidence="3" id="KW-1185">Reference proteome</keyword>
<dbReference type="EMBL" id="JAAVMX010000008">
    <property type="protein sequence ID" value="KAF4505304.1"/>
    <property type="molecule type" value="Genomic_DNA"/>
</dbReference>
<evidence type="ECO:0000313" key="3">
    <source>
        <dbReference type="Proteomes" id="UP000557566"/>
    </source>
</evidence>
<evidence type="ECO:0000313" key="2">
    <source>
        <dbReference type="EMBL" id="KAF4505304.1"/>
    </source>
</evidence>
<dbReference type="AlphaFoldDB" id="A0A8H4LTT7"/>
<name>A0A8H4LTT7_9HYPO</name>
<gene>
    <name evidence="2" type="ORF">G6O67_007268</name>
</gene>
<evidence type="ECO:0000256" key="1">
    <source>
        <dbReference type="SAM" id="MobiDB-lite"/>
    </source>
</evidence>